<gene>
    <name evidence="4" type="ORF">SCF082_LOCUS49779</name>
</gene>
<dbReference type="SUPFAM" id="SSF46458">
    <property type="entry name" value="Globin-like"/>
    <property type="match status" value="2"/>
</dbReference>
<feature type="region of interest" description="Disordered" evidence="1">
    <location>
        <begin position="209"/>
        <end position="230"/>
    </location>
</feature>
<evidence type="ECO:0000256" key="2">
    <source>
        <dbReference type="SAM" id="Phobius"/>
    </source>
</evidence>
<feature type="region of interest" description="Disordered" evidence="1">
    <location>
        <begin position="1"/>
        <end position="35"/>
    </location>
</feature>
<accession>A0ABP0S3F7</accession>
<dbReference type="InterPro" id="IPR012292">
    <property type="entry name" value="Globin/Proto"/>
</dbReference>
<evidence type="ECO:0000259" key="3">
    <source>
        <dbReference type="Pfam" id="PF00042"/>
    </source>
</evidence>
<feature type="transmembrane region" description="Helical" evidence="2">
    <location>
        <begin position="697"/>
        <end position="716"/>
    </location>
</feature>
<dbReference type="CDD" id="cd01040">
    <property type="entry name" value="Mb-like"/>
    <property type="match status" value="1"/>
</dbReference>
<feature type="compositionally biased region" description="Basic and acidic residues" evidence="1">
    <location>
        <begin position="9"/>
        <end position="20"/>
    </location>
</feature>
<feature type="transmembrane region" description="Helical" evidence="2">
    <location>
        <begin position="667"/>
        <end position="685"/>
    </location>
</feature>
<feature type="domain" description="Globin" evidence="3">
    <location>
        <begin position="75"/>
        <end position="166"/>
    </location>
</feature>
<dbReference type="InterPro" id="IPR009050">
    <property type="entry name" value="Globin-like_sf"/>
</dbReference>
<keyword evidence="2" id="KW-0812">Transmembrane</keyword>
<name>A0ABP0S3F7_9DINO</name>
<dbReference type="InterPro" id="IPR000971">
    <property type="entry name" value="Globin"/>
</dbReference>
<keyword evidence="5" id="KW-1185">Reference proteome</keyword>
<keyword evidence="2" id="KW-0472">Membrane</keyword>
<feature type="transmembrane region" description="Helical" evidence="2">
    <location>
        <begin position="795"/>
        <end position="814"/>
    </location>
</feature>
<protein>
    <submittedName>
        <fullName evidence="4">GLOBIN domain-containing protein</fullName>
    </submittedName>
</protein>
<evidence type="ECO:0000313" key="4">
    <source>
        <dbReference type="EMBL" id="CAK9106871.1"/>
    </source>
</evidence>
<comment type="caution">
    <text evidence="4">The sequence shown here is derived from an EMBL/GenBank/DDBJ whole genome shotgun (WGS) entry which is preliminary data.</text>
</comment>
<dbReference type="Gene3D" id="1.10.490.10">
    <property type="entry name" value="Globins"/>
    <property type="match status" value="2"/>
</dbReference>
<evidence type="ECO:0000256" key="1">
    <source>
        <dbReference type="SAM" id="MobiDB-lite"/>
    </source>
</evidence>
<feature type="transmembrane region" description="Helical" evidence="2">
    <location>
        <begin position="893"/>
        <end position="916"/>
    </location>
</feature>
<feature type="transmembrane region" description="Helical" evidence="2">
    <location>
        <begin position="746"/>
        <end position="767"/>
    </location>
</feature>
<feature type="region of interest" description="Disordered" evidence="1">
    <location>
        <begin position="986"/>
        <end position="1012"/>
    </location>
</feature>
<evidence type="ECO:0000313" key="5">
    <source>
        <dbReference type="Proteomes" id="UP001642464"/>
    </source>
</evidence>
<feature type="transmembrane region" description="Helical" evidence="2">
    <location>
        <begin position="821"/>
        <end position="849"/>
    </location>
</feature>
<organism evidence="4 5">
    <name type="scientific">Durusdinium trenchii</name>
    <dbReference type="NCBI Taxonomy" id="1381693"/>
    <lineage>
        <taxon>Eukaryota</taxon>
        <taxon>Sar</taxon>
        <taxon>Alveolata</taxon>
        <taxon>Dinophyceae</taxon>
        <taxon>Suessiales</taxon>
        <taxon>Symbiodiniaceae</taxon>
        <taxon>Durusdinium</taxon>
    </lineage>
</organism>
<dbReference type="EMBL" id="CAXAMM010042807">
    <property type="protein sequence ID" value="CAK9106871.1"/>
    <property type="molecule type" value="Genomic_DNA"/>
</dbReference>
<feature type="transmembrane region" description="Helical" evidence="2">
    <location>
        <begin position="163"/>
        <end position="181"/>
    </location>
</feature>
<proteinExistence type="predicted"/>
<dbReference type="InterPro" id="IPR044399">
    <property type="entry name" value="Mb-like_M"/>
</dbReference>
<dbReference type="Proteomes" id="UP001642464">
    <property type="component" value="Unassembled WGS sequence"/>
</dbReference>
<reference evidence="4 5" key="1">
    <citation type="submission" date="2024-02" db="EMBL/GenBank/DDBJ databases">
        <authorList>
            <person name="Chen Y."/>
            <person name="Shah S."/>
            <person name="Dougan E. K."/>
            <person name="Thang M."/>
            <person name="Chan C."/>
        </authorList>
    </citation>
    <scope>NUCLEOTIDE SEQUENCE [LARGE SCALE GENOMIC DNA]</scope>
</reference>
<keyword evidence="2" id="KW-1133">Transmembrane helix</keyword>
<dbReference type="Pfam" id="PF00042">
    <property type="entry name" value="Globin"/>
    <property type="match status" value="1"/>
</dbReference>
<sequence>MMEDDEASEEIHDEVPREDLAEAPGEVDEEGPIPTDINTETLERLELPSDVAEATQQAWRDYLNTHPSNISAGEAIYSSIFDANPGLQAAFKSPKASVAERFVNGLSDATRLAGSKGKLLSLVQILGFRHLDIEVSPQKVDLFRDALLEMLELEMGKRFPPKAQYGFALLLNYVGGAFIFIRREYQSRVQLIHSTWHAAKEGIREATAVTTAATDQSRRSSKHKDEKETVVNDISPVSREAEAQPSKFDNVVDEMFHFNVSAMGYSAKKHWMDLVLEQLDEIVINVSQSCRIREECEKLALVLAKYEGQVVISEVRSVVMSSLKSFISTWGEEHEVAWAWFWINVEKLIAELDGKLRAQERHLEDFLQTSSKEAVDHVVQNMHNKFFEIAPAGQEFFKVSKTRMYHIAERTLDLALALHRDPKQTVRDLSALGLRHVALSIPVEFFPPFVQGAVEALEEATEDEMVIRAFRWSVALLGKILTRTVIEGSNLVMCAINMNDEKAVKKAVAISPRGTRAESLLYVTVGTDSVSPLLWAIDCGSLVAAKAILKDLLTIRADRHSYYYGCDELFARHPHIIDHLIHTASSLLPTLLDGLIWRSRYAVEGKRRVNYYVKHLIEDSEGKFNQALKWIVQSRDTELVRHPALELVCDTIWERLALRLFLIDQSIYLIFLIVFVTGQSFLQHLNSGDPDAAVRTVTFICRLIIYLGSIPQLLLWHLRKIRANRREGHVVNVGVQCPVYLQSTQALYKLGLLLCLILMCILEPTFWCVSEMQGSYSGAGLFTQSCPTARPFRDIYSLLSMLAALFYWLILSNLSILSMRALAFCLLCGQLFGEFCLFMIALAFLILTFASSLSALEHESWAFSNIARAALSLWELSLGMASKAQLESLGDDLILFLALAAFATALLIFFLSLLVAQFDQAYEIRYEEMLGFARLKRCECVVLLLETVSLKSWTNFRESLQLEVPLEFNAGDVGIAGGLQVSEPAVKHPTARESIKRYAGSSSQSMPWPEEKLEHDEDPFDQLERDTGHSCSKFFHVVFFHLFSDIVYCAPSCLCKCNGYPVIISYSFLFV</sequence>